<protein>
    <submittedName>
        <fullName evidence="8">Uncharacterized protein</fullName>
    </submittedName>
</protein>
<dbReference type="GO" id="GO:0043386">
    <property type="term" value="P:mycotoxin biosynthetic process"/>
    <property type="evidence" value="ECO:0007669"/>
    <property type="project" value="UniProtKB-ARBA"/>
</dbReference>
<dbReference type="GO" id="GO:0046165">
    <property type="term" value="P:alcohol biosynthetic process"/>
    <property type="evidence" value="ECO:0007669"/>
    <property type="project" value="UniProtKB-ARBA"/>
</dbReference>
<evidence type="ECO:0000313" key="8">
    <source>
        <dbReference type="EMBL" id="PWI69837.1"/>
    </source>
</evidence>
<evidence type="ECO:0000256" key="5">
    <source>
        <dbReference type="ARBA" id="ARBA00022842"/>
    </source>
</evidence>
<keyword evidence="5" id="KW-0460">Magnesium</keyword>
<evidence type="ECO:0000256" key="2">
    <source>
        <dbReference type="ARBA" id="ARBA00006706"/>
    </source>
</evidence>
<dbReference type="PANTHER" id="PTHR12001">
    <property type="entry name" value="GERANYLGERANYL PYROPHOSPHATE SYNTHASE"/>
    <property type="match status" value="1"/>
</dbReference>
<feature type="region of interest" description="Disordered" evidence="7">
    <location>
        <begin position="74"/>
        <end position="101"/>
    </location>
</feature>
<evidence type="ECO:0000256" key="7">
    <source>
        <dbReference type="SAM" id="MobiDB-lite"/>
    </source>
</evidence>
<sequence length="691" mass="73628">MIKLPAANTMTVDVWRTATDEMKLLPGNIRKLIGSSHPWLDEAAKYYSRAEGKHLRPLIVFLMSQATVHCRQAFQSAKPTTKPTSNRSTPADTPTMDHPVGESDVNTLVAEISELLGTTRLHEDALISPPPSPPSPGSPLVPIGQKNYLEEPRPAEVDILPTQRRLAEIVEIIHTASLLHDDVIDNASSRRGLPSANLEFGNKMATLAGDFLLGRACVALAGLHDPEVMDLVSAAIAKLVEGEFMQLKNTQYDDPNSKWSAEALCYYLQKSYLKTASLISASSRAAALLGDADSKTVDAATAYGRNLGMAFQVVDDILDYTRSGTDLGKPAGADLELGLATAPLLFAWKQMPELGVLIGRKFQHEGDARDMVLRSDGIAMAYALAYDYSQKAIAAIRDFPQSEAKDILVQIAQWTVQHAIAGRTVLEAGADANTDVSWLTLLVTSRSGLIRGSCVSFRTAGPTVSQNPTTPNGRKCRTETSLYKELASVPSFVLALPWREAISVMQSNDSTSSDPPAPTAADAAAIIATINGITEAARDFDKTTATWDGGLLGAVSILTKSGNLTKDTNNGAAIAEAADPLTVPEAETVAAAFRELADVLSKAIDTTIAAKPRFEAIRFLGTSAVGKILDGLRSAAVAFNDAVTRKAPAELVDTAKAIFAQIDGHFVRGLAVFPLSGNGAPEVKRSSGNTE</sequence>
<dbReference type="SFLD" id="SFLDS00005">
    <property type="entry name" value="Isoprenoid_Synthase_Type_I"/>
    <property type="match status" value="1"/>
</dbReference>
<comment type="cofactor">
    <cofactor evidence="1">
        <name>Mg(2+)</name>
        <dbReference type="ChEBI" id="CHEBI:18420"/>
    </cofactor>
</comment>
<dbReference type="GO" id="GO:0046872">
    <property type="term" value="F:metal ion binding"/>
    <property type="evidence" value="ECO:0007669"/>
    <property type="project" value="UniProtKB-KW"/>
</dbReference>
<dbReference type="CDD" id="cd00685">
    <property type="entry name" value="Trans_IPPS_HT"/>
    <property type="match status" value="1"/>
</dbReference>
<evidence type="ECO:0000256" key="3">
    <source>
        <dbReference type="ARBA" id="ARBA00022679"/>
    </source>
</evidence>
<dbReference type="PROSITE" id="PS00723">
    <property type="entry name" value="POLYPRENYL_SYNTHASE_1"/>
    <property type="match status" value="1"/>
</dbReference>
<dbReference type="GO" id="GO:1990234">
    <property type="term" value="C:transferase complex"/>
    <property type="evidence" value="ECO:0007669"/>
    <property type="project" value="TreeGrafter"/>
</dbReference>
<dbReference type="Pfam" id="PF12296">
    <property type="entry name" value="HsbA"/>
    <property type="match status" value="1"/>
</dbReference>
<evidence type="ECO:0000256" key="6">
    <source>
        <dbReference type="ARBA" id="ARBA00023229"/>
    </source>
</evidence>
<dbReference type="Proteomes" id="UP000245956">
    <property type="component" value="Unassembled WGS sequence"/>
</dbReference>
<dbReference type="InterPro" id="IPR000092">
    <property type="entry name" value="Polyprenyl_synt"/>
</dbReference>
<dbReference type="GO" id="GO:0008299">
    <property type="term" value="P:isoprenoid biosynthetic process"/>
    <property type="evidence" value="ECO:0007669"/>
    <property type="project" value="UniProtKB-KW"/>
</dbReference>
<dbReference type="InterPro" id="IPR021054">
    <property type="entry name" value="Cell_wall_mannoprotein_1"/>
</dbReference>
<evidence type="ECO:0000256" key="1">
    <source>
        <dbReference type="ARBA" id="ARBA00001946"/>
    </source>
</evidence>
<gene>
    <name evidence="8" type="ORF">PCL_00749</name>
</gene>
<keyword evidence="6" id="KW-0414">Isoprene biosynthesis</keyword>
<comment type="similarity">
    <text evidence="2">Belongs to the FPP/GGPP synthase family.</text>
</comment>
<dbReference type="PROSITE" id="PS00444">
    <property type="entry name" value="POLYPRENYL_SYNTHASE_2"/>
    <property type="match status" value="1"/>
</dbReference>
<name>A0A2U3E5T5_PURLI</name>
<evidence type="ECO:0000256" key="4">
    <source>
        <dbReference type="ARBA" id="ARBA00022723"/>
    </source>
</evidence>
<dbReference type="AlphaFoldDB" id="A0A2U3E5T5"/>
<dbReference type="InterPro" id="IPR033749">
    <property type="entry name" value="Polyprenyl_synt_CS"/>
</dbReference>
<dbReference type="SUPFAM" id="SSF48576">
    <property type="entry name" value="Terpenoid synthases"/>
    <property type="match status" value="2"/>
</dbReference>
<dbReference type="GO" id="GO:0006744">
    <property type="term" value="P:ubiquinone biosynthetic process"/>
    <property type="evidence" value="ECO:0007669"/>
    <property type="project" value="TreeGrafter"/>
</dbReference>
<evidence type="ECO:0000313" key="9">
    <source>
        <dbReference type="Proteomes" id="UP000245956"/>
    </source>
</evidence>
<comment type="caution">
    <text evidence="8">The sequence shown here is derived from an EMBL/GenBank/DDBJ whole genome shotgun (WGS) entry which is preliminary data.</text>
</comment>
<dbReference type="PANTHER" id="PTHR12001:SF69">
    <property type="entry name" value="ALL TRANS-POLYPRENYL-DIPHOSPHATE SYNTHASE PDSS1"/>
    <property type="match status" value="1"/>
</dbReference>
<keyword evidence="4" id="KW-0479">Metal-binding</keyword>
<dbReference type="GO" id="GO:0004659">
    <property type="term" value="F:prenyltransferase activity"/>
    <property type="evidence" value="ECO:0007669"/>
    <property type="project" value="InterPro"/>
</dbReference>
<dbReference type="EMBL" id="LCWV01000011">
    <property type="protein sequence ID" value="PWI69837.1"/>
    <property type="molecule type" value="Genomic_DNA"/>
</dbReference>
<proteinExistence type="inferred from homology"/>
<dbReference type="Pfam" id="PF00348">
    <property type="entry name" value="polyprenyl_synt"/>
    <property type="match status" value="1"/>
</dbReference>
<accession>A0A2U3E5T5</accession>
<dbReference type="InterPro" id="IPR008949">
    <property type="entry name" value="Isoprenoid_synthase_dom_sf"/>
</dbReference>
<reference evidence="8 9" key="1">
    <citation type="journal article" date="2016" name="Front. Microbiol.">
        <title>Genome and transcriptome sequences reveal the specific parasitism of the nematophagous Purpureocillium lilacinum 36-1.</title>
        <authorList>
            <person name="Xie J."/>
            <person name="Li S."/>
            <person name="Mo C."/>
            <person name="Xiao X."/>
            <person name="Peng D."/>
            <person name="Wang G."/>
            <person name="Xiao Y."/>
        </authorList>
    </citation>
    <scope>NUCLEOTIDE SEQUENCE [LARGE SCALE GENOMIC DNA]</scope>
    <source>
        <strain evidence="8 9">36-1</strain>
    </source>
</reference>
<organism evidence="8 9">
    <name type="scientific">Purpureocillium lilacinum</name>
    <name type="common">Paecilomyces lilacinus</name>
    <dbReference type="NCBI Taxonomy" id="33203"/>
    <lineage>
        <taxon>Eukaryota</taxon>
        <taxon>Fungi</taxon>
        <taxon>Dikarya</taxon>
        <taxon>Ascomycota</taxon>
        <taxon>Pezizomycotina</taxon>
        <taxon>Sordariomycetes</taxon>
        <taxon>Hypocreomycetidae</taxon>
        <taxon>Hypocreales</taxon>
        <taxon>Ophiocordycipitaceae</taxon>
        <taxon>Purpureocillium</taxon>
    </lineage>
</organism>
<dbReference type="Gene3D" id="1.10.600.10">
    <property type="entry name" value="Farnesyl Diphosphate Synthase"/>
    <property type="match status" value="1"/>
</dbReference>
<feature type="compositionally biased region" description="Polar residues" evidence="7">
    <location>
        <begin position="74"/>
        <end position="92"/>
    </location>
</feature>
<dbReference type="Gene3D" id="1.20.1280.140">
    <property type="match status" value="1"/>
</dbReference>
<keyword evidence="3" id="KW-0808">Transferase</keyword>